<evidence type="ECO:0000256" key="1">
    <source>
        <dbReference type="ARBA" id="ARBA00004479"/>
    </source>
</evidence>
<keyword evidence="10" id="KW-1185">Reference proteome</keyword>
<keyword evidence="3" id="KW-0812">Transmembrane</keyword>
<evidence type="ECO:0000256" key="5">
    <source>
        <dbReference type="ARBA" id="ARBA00022989"/>
    </source>
</evidence>
<dbReference type="GO" id="GO:0072683">
    <property type="term" value="P:T cell extravasation"/>
    <property type="evidence" value="ECO:0007669"/>
    <property type="project" value="TreeGrafter"/>
</dbReference>
<organism evidence="9 10">
    <name type="scientific">Mugilogobius chulae</name>
    <name type="common">yellowstripe goby</name>
    <dbReference type="NCBI Taxonomy" id="88201"/>
    <lineage>
        <taxon>Eukaryota</taxon>
        <taxon>Metazoa</taxon>
        <taxon>Chordata</taxon>
        <taxon>Craniata</taxon>
        <taxon>Vertebrata</taxon>
        <taxon>Euteleostomi</taxon>
        <taxon>Actinopterygii</taxon>
        <taxon>Neopterygii</taxon>
        <taxon>Teleostei</taxon>
        <taxon>Neoteleostei</taxon>
        <taxon>Acanthomorphata</taxon>
        <taxon>Gobiaria</taxon>
        <taxon>Gobiiformes</taxon>
        <taxon>Gobioidei</taxon>
        <taxon>Gobiidae</taxon>
        <taxon>Gobionellinae</taxon>
        <taxon>Mugilogobius</taxon>
    </lineage>
</organism>
<feature type="compositionally biased region" description="Basic and acidic residues" evidence="7">
    <location>
        <begin position="32"/>
        <end position="48"/>
    </location>
</feature>
<dbReference type="InterPro" id="IPR022078">
    <property type="entry name" value="CD99L2"/>
</dbReference>
<feature type="compositionally biased region" description="Low complexity" evidence="7">
    <location>
        <begin position="84"/>
        <end position="95"/>
    </location>
</feature>
<keyword evidence="6" id="KW-0472">Membrane</keyword>
<comment type="similarity">
    <text evidence="2">Belongs to the CD99 family.</text>
</comment>
<dbReference type="Pfam" id="PF12301">
    <property type="entry name" value="CD99L2"/>
    <property type="match status" value="1"/>
</dbReference>
<comment type="caution">
    <text evidence="9">The sequence shown here is derived from an EMBL/GenBank/DDBJ whole genome shotgun (WGS) entry which is preliminary data.</text>
</comment>
<evidence type="ECO:0000313" key="10">
    <source>
        <dbReference type="Proteomes" id="UP001460270"/>
    </source>
</evidence>
<evidence type="ECO:0000256" key="4">
    <source>
        <dbReference type="ARBA" id="ARBA00022729"/>
    </source>
</evidence>
<feature type="compositionally biased region" description="Basic and acidic residues" evidence="7">
    <location>
        <begin position="97"/>
        <end position="106"/>
    </location>
</feature>
<keyword evidence="5" id="KW-1133">Transmembrane helix</keyword>
<accession>A0AAW0NGE6</accession>
<dbReference type="PANTHER" id="PTHR15076:SF15">
    <property type="entry name" value="CD99 ANTIGEN"/>
    <property type="match status" value="1"/>
</dbReference>
<feature type="chain" id="PRO_5043945613" description="CD99 molecule" evidence="8">
    <location>
        <begin position="20"/>
        <end position="206"/>
    </location>
</feature>
<dbReference type="PANTHER" id="PTHR15076">
    <property type="entry name" value="CD99/MIC2 PROTEIN RELATED"/>
    <property type="match status" value="1"/>
</dbReference>
<evidence type="ECO:0000256" key="2">
    <source>
        <dbReference type="ARBA" id="ARBA00008763"/>
    </source>
</evidence>
<dbReference type="AlphaFoldDB" id="A0AAW0NGE6"/>
<reference evidence="10" key="1">
    <citation type="submission" date="2024-04" db="EMBL/GenBank/DDBJ databases">
        <title>Salinicola lusitanus LLJ914,a marine bacterium isolated from the Okinawa Trough.</title>
        <authorList>
            <person name="Li J."/>
        </authorList>
    </citation>
    <scope>NUCLEOTIDE SEQUENCE [LARGE SCALE GENOMIC DNA]</scope>
</reference>
<dbReference type="GO" id="GO:0034109">
    <property type="term" value="P:homotypic cell-cell adhesion"/>
    <property type="evidence" value="ECO:0007669"/>
    <property type="project" value="TreeGrafter"/>
</dbReference>
<name>A0AAW0NGE6_9GOBI</name>
<feature type="compositionally biased region" description="Gly residues" evidence="7">
    <location>
        <begin position="74"/>
        <end position="83"/>
    </location>
</feature>
<evidence type="ECO:0000256" key="7">
    <source>
        <dbReference type="SAM" id="MobiDB-lite"/>
    </source>
</evidence>
<feature type="region of interest" description="Disordered" evidence="7">
    <location>
        <begin position="30"/>
        <end position="124"/>
    </location>
</feature>
<protein>
    <recommendedName>
        <fullName evidence="11">CD99 molecule</fullName>
    </recommendedName>
</protein>
<feature type="compositionally biased region" description="Low complexity" evidence="7">
    <location>
        <begin position="50"/>
        <end position="59"/>
    </location>
</feature>
<sequence length="206" mass="21494">MKLFFRIAGLLLILSGTLAQEMGFDLSDALDNDEKPKVTPAPPKKDDGGLLDLSDALGGEDPFAPKPPVVKEPSGGGGGGGGSLSDSDLFDVSGGHYEPDGGKGRAVDPGYDSNRGDQPVQEEGQGKVAGILSAVGVALVGAASSYFAYQKKKLCFKVQGGQDPERGNYQTAYSQPAVKKFISFVINVGCISMTSTIVYKLKMCLI</sequence>
<evidence type="ECO:0000313" key="9">
    <source>
        <dbReference type="EMBL" id="KAK7893067.1"/>
    </source>
</evidence>
<evidence type="ECO:0000256" key="6">
    <source>
        <dbReference type="ARBA" id="ARBA00023136"/>
    </source>
</evidence>
<evidence type="ECO:0000256" key="8">
    <source>
        <dbReference type="SAM" id="SignalP"/>
    </source>
</evidence>
<feature type="signal peptide" evidence="8">
    <location>
        <begin position="1"/>
        <end position="19"/>
    </location>
</feature>
<dbReference type="GO" id="GO:2000391">
    <property type="term" value="P:positive regulation of neutrophil extravasation"/>
    <property type="evidence" value="ECO:0007669"/>
    <property type="project" value="TreeGrafter"/>
</dbReference>
<evidence type="ECO:0000256" key="3">
    <source>
        <dbReference type="ARBA" id="ARBA00022692"/>
    </source>
</evidence>
<comment type="subcellular location">
    <subcellularLocation>
        <location evidence="1">Membrane</location>
        <topology evidence="1">Single-pass type I membrane protein</topology>
    </subcellularLocation>
</comment>
<dbReference type="EMBL" id="JBBPFD010000016">
    <property type="protein sequence ID" value="KAK7893067.1"/>
    <property type="molecule type" value="Genomic_DNA"/>
</dbReference>
<dbReference type="Proteomes" id="UP001460270">
    <property type="component" value="Unassembled WGS sequence"/>
</dbReference>
<proteinExistence type="inferred from homology"/>
<dbReference type="GO" id="GO:0005886">
    <property type="term" value="C:plasma membrane"/>
    <property type="evidence" value="ECO:0007669"/>
    <property type="project" value="TreeGrafter"/>
</dbReference>
<evidence type="ECO:0008006" key="11">
    <source>
        <dbReference type="Google" id="ProtNLM"/>
    </source>
</evidence>
<gene>
    <name evidence="9" type="ORF">WMY93_022219</name>
</gene>
<keyword evidence="4 8" id="KW-0732">Signal</keyword>